<feature type="compositionally biased region" description="Gly residues" evidence="6">
    <location>
        <begin position="1180"/>
        <end position="1192"/>
    </location>
</feature>
<dbReference type="PANTHER" id="PTHR15495">
    <property type="entry name" value="NEGATIVE REGULATOR OF VESICLE FORMATION-RELATED"/>
    <property type="match status" value="1"/>
</dbReference>
<dbReference type="InterPro" id="IPR039529">
    <property type="entry name" value="PGAP1/BST1"/>
</dbReference>
<dbReference type="InterPro" id="IPR012908">
    <property type="entry name" value="PGAP1-ab_dom-like"/>
</dbReference>
<feature type="transmembrane region" description="Helical" evidence="7">
    <location>
        <begin position="956"/>
        <end position="982"/>
    </location>
</feature>
<evidence type="ECO:0000256" key="2">
    <source>
        <dbReference type="ARBA" id="ARBA00022692"/>
    </source>
</evidence>
<evidence type="ECO:0000256" key="6">
    <source>
        <dbReference type="SAM" id="MobiDB-lite"/>
    </source>
</evidence>
<feature type="transmembrane region" description="Helical" evidence="7">
    <location>
        <begin position="883"/>
        <end position="910"/>
    </location>
</feature>
<dbReference type="PANTHER" id="PTHR15495:SF7">
    <property type="entry name" value="GPI INOSITOL-DEACYLASE"/>
    <property type="match status" value="1"/>
</dbReference>
<dbReference type="Proteomes" id="UP001141327">
    <property type="component" value="Unassembled WGS sequence"/>
</dbReference>
<evidence type="ECO:0000259" key="8">
    <source>
        <dbReference type="Pfam" id="PF07819"/>
    </source>
</evidence>
<keyword evidence="10" id="KW-1185">Reference proteome</keyword>
<keyword evidence="4 7" id="KW-1133">Transmembrane helix</keyword>
<keyword evidence="5 7" id="KW-0472">Membrane</keyword>
<evidence type="ECO:0000256" key="7">
    <source>
        <dbReference type="SAM" id="Phobius"/>
    </source>
</evidence>
<feature type="region of interest" description="Disordered" evidence="6">
    <location>
        <begin position="344"/>
        <end position="372"/>
    </location>
</feature>
<dbReference type="GO" id="GO:0016787">
    <property type="term" value="F:hydrolase activity"/>
    <property type="evidence" value="ECO:0007669"/>
    <property type="project" value="UniProtKB-KW"/>
</dbReference>
<name>A0ABQ8UVR1_9EUKA</name>
<evidence type="ECO:0000256" key="4">
    <source>
        <dbReference type="ARBA" id="ARBA00022989"/>
    </source>
</evidence>
<comment type="caution">
    <text evidence="9">The sequence shown here is derived from an EMBL/GenBank/DDBJ whole genome shotgun (WGS) entry which is preliminary data.</text>
</comment>
<dbReference type="EMBL" id="JAPMOS010000001">
    <property type="protein sequence ID" value="KAJ4463169.1"/>
    <property type="molecule type" value="Genomic_DNA"/>
</dbReference>
<sequence length="1192" mass="124323">MTYMMANYLQIDLPSNVTERFPPYYKLVRYVEGLPPRGTYREMLDGFPILFIPGNAGSANQVRSLGAESSRMEGVPLVRDDHLGALPDHLAPQQERRWANKLNFYAVDFDEELSALSGSVLERQSAFSAQAAAFLLALYGPPQPTNGPAPEQVRRGGPATAAIPDSISFFVCPFPMRRMGGVVAHSLAIHQPAVIPLGAIHTIVALAAPLAAPPNLHVPSVHRFYEASAARWAQLRGSQPPVPLISVGAGVNDVLVRTDLTALADGWGPLQVALGTSALRGAGMTVDHQCLLWCNQAVRTLCRALHALAAAPPLETRSQLEAFAALVESPFPSSFLASQLVPASAAPPPMASEPPAPPPHTDGEAPDRSVALPEDPAQCRSLRLAGWGARRSGVLVVSVRRPGAAAADWGALDEEAFCDSIRSGLRLRVPGGPAAPEGDPWPLVWAAIPGPGHVTGFMQRDGPVPAPPPYGSESPVWAQAPHWAPICMARVAMPDTAERLATFWVPSGLPRGVQARVTALPPSPTDTTDTTDPTDPTWAGAHPYGLARAVLGPLAAPLRLTRGHAPIIELRLPSPRAAAPDGHGAAGATTGTRQPAGAAWWRGLWGASGADRLPPLAGTAGPLGDLAMHRLVLRRIWPPGAQAGGPQAGGTFDPVLFQASAGRPTEHHWTHFAQPAPDDAEAAALIGAPMPAPLRTGTGANPSAARGRLHALFPALRSLEGSRAPPLEGNLTRAGWKAVPCEPPPHERLATYAMLAARPRPRPGPRWSPAAQGWCLAEPLQGQGAYDRAPRFQPAADPTVEGQGGVGLHPGPAGGRSLFLLVDPAAEYEAVLSLDLWASLSVAARRLVTAVPTATLGAALGAFALTVIEALRQPARQPPSRRGAALLGALASFGRLCRWGLGAAAVGLLLGVALHDPTPLAARPDDPAAASSASASFLERVTSIPSGPLRWAAAWLLWRGLLLAAGAAVGWALALAVALLGLAPLRLALFGWWVPPLSRPAAVGLLAGLGGLAHPRVPLLLSALAALRTAPQGHGHAIQRAPAKEGSRRALLGRAWLPVPLVVGLLVAAAAFGAPELAADGRSAWLALQAARRTGRPLASLLQLRPLRSPLAPLGGLLWATAWSLAAAGWARCHERLREGNPPLRLTPRGLEAAASQLWASRRRPPGVASSRPPTVEGGPPRGGGWFGAGAA</sequence>
<evidence type="ECO:0000313" key="10">
    <source>
        <dbReference type="Proteomes" id="UP001141327"/>
    </source>
</evidence>
<proteinExistence type="predicted"/>
<reference evidence="9" key="1">
    <citation type="journal article" date="2022" name="bioRxiv">
        <title>Genomics of Preaxostyla Flagellates Illuminates Evolutionary Transitions and the Path Towards Mitochondrial Loss.</title>
        <authorList>
            <person name="Novak L.V.F."/>
            <person name="Treitli S.C."/>
            <person name="Pyrih J."/>
            <person name="Halakuc P."/>
            <person name="Pipaliya S.V."/>
            <person name="Vacek V."/>
            <person name="Brzon O."/>
            <person name="Soukal P."/>
            <person name="Eme L."/>
            <person name="Dacks J.B."/>
            <person name="Karnkowska A."/>
            <person name="Elias M."/>
            <person name="Hampl V."/>
        </authorList>
    </citation>
    <scope>NUCLEOTIDE SEQUENCE</scope>
    <source>
        <strain evidence="9">RCP-MX</strain>
    </source>
</reference>
<organism evidence="9 10">
    <name type="scientific">Paratrimastix pyriformis</name>
    <dbReference type="NCBI Taxonomy" id="342808"/>
    <lineage>
        <taxon>Eukaryota</taxon>
        <taxon>Metamonada</taxon>
        <taxon>Preaxostyla</taxon>
        <taxon>Paratrimastigidae</taxon>
        <taxon>Paratrimastix</taxon>
    </lineage>
</organism>
<evidence type="ECO:0000313" key="9">
    <source>
        <dbReference type="EMBL" id="KAJ4463169.1"/>
    </source>
</evidence>
<feature type="transmembrane region" description="Helical" evidence="7">
    <location>
        <begin position="1055"/>
        <end position="1074"/>
    </location>
</feature>
<evidence type="ECO:0000256" key="1">
    <source>
        <dbReference type="ARBA" id="ARBA00004308"/>
    </source>
</evidence>
<accession>A0ABQ8UVR1</accession>
<comment type="subcellular location">
    <subcellularLocation>
        <location evidence="1">Endomembrane system</location>
    </subcellularLocation>
</comment>
<keyword evidence="2 7" id="KW-0812">Transmembrane</keyword>
<feature type="transmembrane region" description="Helical" evidence="7">
    <location>
        <begin position="1111"/>
        <end position="1131"/>
    </location>
</feature>
<evidence type="ECO:0000256" key="3">
    <source>
        <dbReference type="ARBA" id="ARBA00022801"/>
    </source>
</evidence>
<feature type="transmembrane region" description="Helical" evidence="7">
    <location>
        <begin position="850"/>
        <end position="871"/>
    </location>
</feature>
<evidence type="ECO:0000256" key="5">
    <source>
        <dbReference type="ARBA" id="ARBA00023136"/>
    </source>
</evidence>
<feature type="compositionally biased region" description="Pro residues" evidence="6">
    <location>
        <begin position="345"/>
        <end position="360"/>
    </location>
</feature>
<protein>
    <submittedName>
        <fullName evidence="9">Hydrolase</fullName>
    </submittedName>
</protein>
<dbReference type="Pfam" id="PF07819">
    <property type="entry name" value="PGAP1"/>
    <property type="match status" value="1"/>
</dbReference>
<gene>
    <name evidence="9" type="ORF">PAPYR_455</name>
</gene>
<keyword evidence="3 9" id="KW-0378">Hydrolase</keyword>
<feature type="domain" description="GPI inositol-deacylase PGAP1-like alpha/beta" evidence="8">
    <location>
        <begin position="44"/>
        <end position="306"/>
    </location>
</feature>
<feature type="region of interest" description="Disordered" evidence="6">
    <location>
        <begin position="1158"/>
        <end position="1192"/>
    </location>
</feature>